<evidence type="ECO:0000313" key="1">
    <source>
        <dbReference type="EMBL" id="RCN37938.1"/>
    </source>
</evidence>
<gene>
    <name evidence="1" type="ORF">ANCCAN_16151</name>
</gene>
<dbReference type="EMBL" id="JOJR01000432">
    <property type="protein sequence ID" value="RCN37938.1"/>
    <property type="molecule type" value="Genomic_DNA"/>
</dbReference>
<sequence length="50" mass="5684">MKTLYIIAERRSNVVPMKGGMTVAITRNASRSAIARMKIVRRTMSRFLTV</sequence>
<keyword evidence="2" id="KW-1185">Reference proteome</keyword>
<reference evidence="1 2" key="1">
    <citation type="submission" date="2014-10" db="EMBL/GenBank/DDBJ databases">
        <title>Draft genome of the hookworm Ancylostoma caninum.</title>
        <authorList>
            <person name="Mitreva M."/>
        </authorList>
    </citation>
    <scope>NUCLEOTIDE SEQUENCE [LARGE SCALE GENOMIC DNA]</scope>
    <source>
        <strain evidence="1 2">Baltimore</strain>
    </source>
</reference>
<comment type="caution">
    <text evidence="1">The sequence shown here is derived from an EMBL/GenBank/DDBJ whole genome shotgun (WGS) entry which is preliminary data.</text>
</comment>
<protein>
    <submittedName>
        <fullName evidence="1">Uncharacterized protein</fullName>
    </submittedName>
</protein>
<organism evidence="1 2">
    <name type="scientific">Ancylostoma caninum</name>
    <name type="common">Dog hookworm</name>
    <dbReference type="NCBI Taxonomy" id="29170"/>
    <lineage>
        <taxon>Eukaryota</taxon>
        <taxon>Metazoa</taxon>
        <taxon>Ecdysozoa</taxon>
        <taxon>Nematoda</taxon>
        <taxon>Chromadorea</taxon>
        <taxon>Rhabditida</taxon>
        <taxon>Rhabditina</taxon>
        <taxon>Rhabditomorpha</taxon>
        <taxon>Strongyloidea</taxon>
        <taxon>Ancylostomatidae</taxon>
        <taxon>Ancylostomatinae</taxon>
        <taxon>Ancylostoma</taxon>
    </lineage>
</organism>
<dbReference type="Proteomes" id="UP000252519">
    <property type="component" value="Unassembled WGS sequence"/>
</dbReference>
<proteinExistence type="predicted"/>
<evidence type="ECO:0000313" key="2">
    <source>
        <dbReference type="Proteomes" id="UP000252519"/>
    </source>
</evidence>
<accession>A0A368G2N1</accession>
<name>A0A368G2N1_ANCCA</name>
<dbReference type="AlphaFoldDB" id="A0A368G2N1"/>